<keyword evidence="3" id="KW-1185">Reference proteome</keyword>
<evidence type="ECO:0000313" key="2">
    <source>
        <dbReference type="EMBL" id="PPR01855.1"/>
    </source>
</evidence>
<feature type="compositionally biased region" description="Basic and acidic residues" evidence="1">
    <location>
        <begin position="274"/>
        <end position="287"/>
    </location>
</feature>
<reference evidence="2 3" key="1">
    <citation type="journal article" date="2018" name="Evol. Lett.">
        <title>Horizontal gene cluster transfer increased hallucinogenic mushroom diversity.</title>
        <authorList>
            <person name="Reynolds H.T."/>
            <person name="Vijayakumar V."/>
            <person name="Gluck-Thaler E."/>
            <person name="Korotkin H.B."/>
            <person name="Matheny P.B."/>
            <person name="Slot J.C."/>
        </authorList>
    </citation>
    <scope>NUCLEOTIDE SEQUENCE [LARGE SCALE GENOMIC DNA]</scope>
    <source>
        <strain evidence="2 3">2629</strain>
    </source>
</reference>
<dbReference type="STRING" id="181874.A0A409YFW2"/>
<comment type="caution">
    <text evidence="2">The sequence shown here is derived from an EMBL/GenBank/DDBJ whole genome shotgun (WGS) entry which is preliminary data.</text>
</comment>
<name>A0A409YFW2_9AGAR</name>
<dbReference type="AlphaFoldDB" id="A0A409YFW2"/>
<evidence type="ECO:0000313" key="3">
    <source>
        <dbReference type="Proteomes" id="UP000284842"/>
    </source>
</evidence>
<sequence>MKTTLIQVSKSAYSRAKLSDPNNQRCLIENCPETQGVEMAHIFDRDTSWRPSILDSIEWGWKMKKGSLNLDTSRNIVFLGASMHKLYKSWKWTLIPEESIVCQYLHPVWGTPYLRRRFPDIQGQTFRYKFEPIEDIEDIYIARQSTNDALDITIHEYPFEDFPVVTSHVHPKYYVILHLGRLLCGGISASSRRSLLDKYPWLEEVENLYSRWIAMLPDNAEDDATYITPHHQGLESPSVTCHADNDSDSVRTPLRRICNLPPSKGRQSRSSSSSDEHGSDNDVENTRWTKSGIASWAEASVYE</sequence>
<feature type="region of interest" description="Disordered" evidence="1">
    <location>
        <begin position="228"/>
        <end position="289"/>
    </location>
</feature>
<protein>
    <recommendedName>
        <fullName evidence="4">HNH nuclease domain-containing protein</fullName>
    </recommendedName>
</protein>
<proteinExistence type="predicted"/>
<organism evidence="2 3">
    <name type="scientific">Panaeolus cyanescens</name>
    <dbReference type="NCBI Taxonomy" id="181874"/>
    <lineage>
        <taxon>Eukaryota</taxon>
        <taxon>Fungi</taxon>
        <taxon>Dikarya</taxon>
        <taxon>Basidiomycota</taxon>
        <taxon>Agaricomycotina</taxon>
        <taxon>Agaricomycetes</taxon>
        <taxon>Agaricomycetidae</taxon>
        <taxon>Agaricales</taxon>
        <taxon>Agaricineae</taxon>
        <taxon>Galeropsidaceae</taxon>
        <taxon>Panaeolus</taxon>
    </lineage>
</organism>
<dbReference type="OrthoDB" id="3133596at2759"/>
<evidence type="ECO:0008006" key="4">
    <source>
        <dbReference type="Google" id="ProtNLM"/>
    </source>
</evidence>
<dbReference type="Proteomes" id="UP000284842">
    <property type="component" value="Unassembled WGS sequence"/>
</dbReference>
<accession>A0A409YFW2</accession>
<gene>
    <name evidence="2" type="ORF">CVT24_001743</name>
</gene>
<dbReference type="EMBL" id="NHTK01001210">
    <property type="protein sequence ID" value="PPR01855.1"/>
    <property type="molecule type" value="Genomic_DNA"/>
</dbReference>
<dbReference type="InParanoid" id="A0A409YFW2"/>
<evidence type="ECO:0000256" key="1">
    <source>
        <dbReference type="SAM" id="MobiDB-lite"/>
    </source>
</evidence>